<dbReference type="GO" id="GO:0017004">
    <property type="term" value="P:cytochrome complex assembly"/>
    <property type="evidence" value="ECO:0007669"/>
    <property type="project" value="UniProtKB-KW"/>
</dbReference>
<dbReference type="AlphaFoldDB" id="A0A5C1YR34"/>
<dbReference type="EMBL" id="CP043506">
    <property type="protein sequence ID" value="QEO17242.1"/>
    <property type="molecule type" value="Genomic_DNA"/>
</dbReference>
<feature type="domain" description="ABC transporter" evidence="7">
    <location>
        <begin position="18"/>
        <end position="233"/>
    </location>
</feature>
<dbReference type="Gene3D" id="3.40.50.300">
    <property type="entry name" value="P-loop containing nucleotide triphosphate hydrolases"/>
    <property type="match status" value="1"/>
</dbReference>
<protein>
    <submittedName>
        <fullName evidence="8">Heme ABC exporter ATP-binding protein CcmA</fullName>
    </submittedName>
</protein>
<evidence type="ECO:0000313" key="8">
    <source>
        <dbReference type="EMBL" id="QEO17242.1"/>
    </source>
</evidence>
<keyword evidence="4 8" id="KW-0067">ATP-binding</keyword>
<gene>
    <name evidence="8" type="primary">ccmA</name>
    <name evidence="8" type="ORF">FLP30_05435</name>
</gene>
<dbReference type="SMART" id="SM00382">
    <property type="entry name" value="AAA"/>
    <property type="match status" value="1"/>
</dbReference>
<dbReference type="InterPro" id="IPR003593">
    <property type="entry name" value="AAA+_ATPase"/>
</dbReference>
<evidence type="ECO:0000259" key="7">
    <source>
        <dbReference type="PROSITE" id="PS50893"/>
    </source>
</evidence>
<keyword evidence="5" id="KW-1278">Translocase</keyword>
<evidence type="ECO:0000313" key="9">
    <source>
        <dbReference type="Proteomes" id="UP000324536"/>
    </source>
</evidence>
<keyword evidence="3" id="KW-0201">Cytochrome c-type biogenesis</keyword>
<keyword evidence="6" id="KW-0472">Membrane</keyword>
<organism evidence="8 9">
    <name type="scientific">Acetobacter vaccinii</name>
    <dbReference type="NCBI Taxonomy" id="2592655"/>
    <lineage>
        <taxon>Bacteria</taxon>
        <taxon>Pseudomonadati</taxon>
        <taxon>Pseudomonadota</taxon>
        <taxon>Alphaproteobacteria</taxon>
        <taxon>Acetobacterales</taxon>
        <taxon>Acetobacteraceae</taxon>
        <taxon>Acetobacter</taxon>
    </lineage>
</organism>
<keyword evidence="1" id="KW-0813">Transport</keyword>
<accession>A0A5C1YR34</accession>
<dbReference type="KEGG" id="acek:FLP30_05435"/>
<dbReference type="GO" id="GO:0005524">
    <property type="term" value="F:ATP binding"/>
    <property type="evidence" value="ECO:0007669"/>
    <property type="project" value="UniProtKB-KW"/>
</dbReference>
<evidence type="ECO:0000256" key="4">
    <source>
        <dbReference type="ARBA" id="ARBA00022840"/>
    </source>
</evidence>
<dbReference type="PROSITE" id="PS50893">
    <property type="entry name" value="ABC_TRANSPORTER_2"/>
    <property type="match status" value="1"/>
</dbReference>
<dbReference type="InterPro" id="IPR003439">
    <property type="entry name" value="ABC_transporter-like_ATP-bd"/>
</dbReference>
<dbReference type="PANTHER" id="PTHR43499:SF1">
    <property type="entry name" value="ABC TRANSPORTER I FAMILY MEMBER 1"/>
    <property type="match status" value="1"/>
</dbReference>
<dbReference type="Proteomes" id="UP000324536">
    <property type="component" value="Chromosome"/>
</dbReference>
<dbReference type="OrthoDB" id="9800654at2"/>
<dbReference type="Pfam" id="PF00005">
    <property type="entry name" value="ABC_tran"/>
    <property type="match status" value="1"/>
</dbReference>
<dbReference type="NCBIfam" id="TIGR01189">
    <property type="entry name" value="ccmA"/>
    <property type="match status" value="1"/>
</dbReference>
<evidence type="ECO:0000256" key="3">
    <source>
        <dbReference type="ARBA" id="ARBA00022748"/>
    </source>
</evidence>
<evidence type="ECO:0000256" key="2">
    <source>
        <dbReference type="ARBA" id="ARBA00022741"/>
    </source>
</evidence>
<name>A0A5C1YR34_9PROT</name>
<keyword evidence="2" id="KW-0547">Nucleotide-binding</keyword>
<keyword evidence="9" id="KW-1185">Reference proteome</keyword>
<proteinExistence type="predicted"/>
<dbReference type="InterPro" id="IPR005895">
    <property type="entry name" value="ABC_transptr_haem_export_CcmA"/>
</dbReference>
<evidence type="ECO:0000256" key="1">
    <source>
        <dbReference type="ARBA" id="ARBA00022448"/>
    </source>
</evidence>
<dbReference type="InterPro" id="IPR027417">
    <property type="entry name" value="P-loop_NTPase"/>
</dbReference>
<reference evidence="8 9" key="1">
    <citation type="submission" date="2019-09" db="EMBL/GenBank/DDBJ databases">
        <title>Genome sequencing of strain KACC 21233.</title>
        <authorList>
            <person name="Heo J."/>
            <person name="Kim S.-J."/>
            <person name="Kim J.-S."/>
            <person name="Hong S.-B."/>
            <person name="Kwon S.-W."/>
        </authorList>
    </citation>
    <scope>NUCLEOTIDE SEQUENCE [LARGE SCALE GENOMIC DNA]</scope>
    <source>
        <strain evidence="8 9">KACC 21233</strain>
    </source>
</reference>
<dbReference type="PANTHER" id="PTHR43499">
    <property type="entry name" value="ABC TRANSPORTER I FAMILY MEMBER 1"/>
    <property type="match status" value="1"/>
</dbReference>
<evidence type="ECO:0000256" key="5">
    <source>
        <dbReference type="ARBA" id="ARBA00022967"/>
    </source>
</evidence>
<dbReference type="GO" id="GO:0016887">
    <property type="term" value="F:ATP hydrolysis activity"/>
    <property type="evidence" value="ECO:0007669"/>
    <property type="project" value="InterPro"/>
</dbReference>
<evidence type="ECO:0000256" key="6">
    <source>
        <dbReference type="ARBA" id="ARBA00023136"/>
    </source>
</evidence>
<dbReference type="GO" id="GO:0022857">
    <property type="term" value="F:transmembrane transporter activity"/>
    <property type="evidence" value="ECO:0007669"/>
    <property type="project" value="InterPro"/>
</dbReference>
<sequence length="235" mass="23886">MPLSGTSTPVPPSSAPALQADALCVFRGDRLVLDGVSLTLAAGGALLLTGPNGAGKSTLLRVLAGLRRADSGAVLWQGAPALADPAAHAARVAYLGHQDALKPGLSVRENLALFVSAGRGGDRARPEGDSLEAALTAMDLLPLADLPARLLSAGQKRRTALARVLLAQASLWLLDEPSLGLDSAAIALLGTALAQHRAQGGLVVATTHVPLPLPDTTTLRLPGAADTPLEDTPWA</sequence>
<dbReference type="SUPFAM" id="SSF52540">
    <property type="entry name" value="P-loop containing nucleoside triphosphate hydrolases"/>
    <property type="match status" value="1"/>
</dbReference>